<dbReference type="CDD" id="cd03442">
    <property type="entry name" value="BFIT_BACH"/>
    <property type="match status" value="1"/>
</dbReference>
<keyword evidence="2" id="KW-0677">Repeat</keyword>
<keyword evidence="7" id="KW-1185">Reference proteome</keyword>
<evidence type="ECO:0000256" key="4">
    <source>
        <dbReference type="ARBA" id="ARBA00022946"/>
    </source>
</evidence>
<evidence type="ECO:0000313" key="6">
    <source>
        <dbReference type="EMBL" id="KAK7090316.1"/>
    </source>
</evidence>
<dbReference type="AlphaFoldDB" id="A0AAN9G040"/>
<comment type="similarity">
    <text evidence="1">Belongs to the acyl coenzyme A hydrolase family.</text>
</comment>
<organism evidence="6 7">
    <name type="scientific">Littorina saxatilis</name>
    <dbReference type="NCBI Taxonomy" id="31220"/>
    <lineage>
        <taxon>Eukaryota</taxon>
        <taxon>Metazoa</taxon>
        <taxon>Spiralia</taxon>
        <taxon>Lophotrochozoa</taxon>
        <taxon>Mollusca</taxon>
        <taxon>Gastropoda</taxon>
        <taxon>Caenogastropoda</taxon>
        <taxon>Littorinimorpha</taxon>
        <taxon>Littorinoidea</taxon>
        <taxon>Littorinidae</taxon>
        <taxon>Littorina</taxon>
    </lineage>
</organism>
<dbReference type="InterPro" id="IPR029069">
    <property type="entry name" value="HotDog_dom_sf"/>
</dbReference>
<dbReference type="GO" id="GO:0005739">
    <property type="term" value="C:mitochondrion"/>
    <property type="evidence" value="ECO:0007669"/>
    <property type="project" value="TreeGrafter"/>
</dbReference>
<evidence type="ECO:0000259" key="5">
    <source>
        <dbReference type="PROSITE" id="PS51770"/>
    </source>
</evidence>
<evidence type="ECO:0000256" key="2">
    <source>
        <dbReference type="ARBA" id="ARBA00022737"/>
    </source>
</evidence>
<dbReference type="PROSITE" id="PS51770">
    <property type="entry name" value="HOTDOG_ACOT"/>
    <property type="match status" value="1"/>
</dbReference>
<dbReference type="PANTHER" id="PTHR12655">
    <property type="entry name" value="ACYL-COA THIOESTERASE"/>
    <property type="match status" value="1"/>
</dbReference>
<dbReference type="InterPro" id="IPR033120">
    <property type="entry name" value="HOTDOG_ACOT"/>
</dbReference>
<dbReference type="GO" id="GO:0006637">
    <property type="term" value="P:acyl-CoA metabolic process"/>
    <property type="evidence" value="ECO:0007669"/>
    <property type="project" value="TreeGrafter"/>
</dbReference>
<dbReference type="Gene3D" id="3.10.129.10">
    <property type="entry name" value="Hotdog Thioesterase"/>
    <property type="match status" value="1"/>
</dbReference>
<feature type="domain" description="HotDog ACOT-type" evidence="5">
    <location>
        <begin position="1"/>
        <end position="130"/>
    </location>
</feature>
<evidence type="ECO:0000256" key="1">
    <source>
        <dbReference type="ARBA" id="ARBA00010458"/>
    </source>
</evidence>
<dbReference type="Proteomes" id="UP001374579">
    <property type="component" value="Unassembled WGS sequence"/>
</dbReference>
<evidence type="ECO:0000256" key="3">
    <source>
        <dbReference type="ARBA" id="ARBA00022801"/>
    </source>
</evidence>
<reference evidence="6 7" key="1">
    <citation type="submission" date="2024-02" db="EMBL/GenBank/DDBJ databases">
        <title>Chromosome-scale genome assembly of the rough periwinkle Littorina saxatilis.</title>
        <authorList>
            <person name="De Jode A."/>
            <person name="Faria R."/>
            <person name="Formenti G."/>
            <person name="Sims Y."/>
            <person name="Smith T.P."/>
            <person name="Tracey A."/>
            <person name="Wood J.M.D."/>
            <person name="Zagrodzka Z.B."/>
            <person name="Johannesson K."/>
            <person name="Butlin R.K."/>
            <person name="Leder E.H."/>
        </authorList>
    </citation>
    <scope>NUCLEOTIDE SEQUENCE [LARGE SCALE GENOMIC DNA]</scope>
    <source>
        <strain evidence="6">Snail1</strain>
        <tissue evidence="6">Muscle</tissue>
    </source>
</reference>
<evidence type="ECO:0000313" key="7">
    <source>
        <dbReference type="Proteomes" id="UP001374579"/>
    </source>
</evidence>
<gene>
    <name evidence="6" type="ORF">V1264_010131</name>
</gene>
<dbReference type="GO" id="GO:0047617">
    <property type="term" value="F:fatty acyl-CoA hydrolase activity"/>
    <property type="evidence" value="ECO:0007669"/>
    <property type="project" value="TreeGrafter"/>
</dbReference>
<name>A0AAN9G040_9CAEN</name>
<sequence>MTDSYQEVIIPLGQDQEVRQKYLTSMQGFRFGRILEDMDTFAGLICYTHNQDPSKGQNMKSPLSTVTALVDRIDMHGVALSPFKDVRMCGHVTWVGRSSMEVTMIVEQDMDGTREQVLTARFVMVARNPETKK</sequence>
<keyword evidence="3" id="KW-0378">Hydrolase</keyword>
<accession>A0AAN9G040</accession>
<protein>
    <recommendedName>
        <fullName evidence="5">HotDog ACOT-type domain-containing protein</fullName>
    </recommendedName>
</protein>
<keyword evidence="4" id="KW-0809">Transit peptide</keyword>
<proteinExistence type="inferred from homology"/>
<comment type="caution">
    <text evidence="6">The sequence shown here is derived from an EMBL/GenBank/DDBJ whole genome shotgun (WGS) entry which is preliminary data.</text>
</comment>
<dbReference type="SUPFAM" id="SSF54637">
    <property type="entry name" value="Thioesterase/thiol ester dehydrase-isomerase"/>
    <property type="match status" value="1"/>
</dbReference>
<dbReference type="PANTHER" id="PTHR12655:SF0">
    <property type="entry name" value="ACYL-COENZYME A THIOESTERASE 9, MITOCHONDRIAL"/>
    <property type="match status" value="1"/>
</dbReference>
<dbReference type="EMBL" id="JBAMIC010000024">
    <property type="protein sequence ID" value="KAK7090316.1"/>
    <property type="molecule type" value="Genomic_DNA"/>
</dbReference>